<dbReference type="OrthoDB" id="9959799at2"/>
<sequence length="91" mass="9697">MFDAADPTFFALTLALQLTGLVSIFLARIQHASHHKYCQAFFVLCLIGMGLATVAAIGMNHGSWAWCGTTFSIMAVGATFDFGSSASWSGM</sequence>
<proteinExistence type="predicted"/>
<gene>
    <name evidence="2" type="ordered locus">Psta_2590</name>
</gene>
<keyword evidence="1" id="KW-0812">Transmembrane</keyword>
<keyword evidence="1" id="KW-1133">Transmembrane helix</keyword>
<feature type="transmembrane region" description="Helical" evidence="1">
    <location>
        <begin position="63"/>
        <end position="83"/>
    </location>
</feature>
<organism evidence="2 3">
    <name type="scientific">Pirellula staleyi (strain ATCC 27377 / DSM 6068 / ICPB 4128)</name>
    <name type="common">Pirella staleyi</name>
    <dbReference type="NCBI Taxonomy" id="530564"/>
    <lineage>
        <taxon>Bacteria</taxon>
        <taxon>Pseudomonadati</taxon>
        <taxon>Planctomycetota</taxon>
        <taxon>Planctomycetia</taxon>
        <taxon>Pirellulales</taxon>
        <taxon>Pirellulaceae</taxon>
        <taxon>Pirellula</taxon>
    </lineage>
</organism>
<dbReference type="HOGENOM" id="CLU_2424388_0_0_0"/>
<dbReference type="Proteomes" id="UP000001887">
    <property type="component" value="Chromosome"/>
</dbReference>
<keyword evidence="3" id="KW-1185">Reference proteome</keyword>
<protein>
    <submittedName>
        <fullName evidence="2">Uncharacterized protein</fullName>
    </submittedName>
</protein>
<reference evidence="2 3" key="1">
    <citation type="journal article" date="2009" name="Stand. Genomic Sci.">
        <title>Complete genome sequence of Pirellula staleyi type strain (ATCC 27377).</title>
        <authorList>
            <person name="Clum A."/>
            <person name="Tindall B.J."/>
            <person name="Sikorski J."/>
            <person name="Ivanova N."/>
            <person name="Mavrommatis K."/>
            <person name="Lucas S."/>
            <person name="Glavina del Rio T."/>
            <person name="Nolan M."/>
            <person name="Chen F."/>
            <person name="Tice H."/>
            <person name="Pitluck S."/>
            <person name="Cheng J.F."/>
            <person name="Chertkov O."/>
            <person name="Brettin T."/>
            <person name="Han C."/>
            <person name="Detter J.C."/>
            <person name="Kuske C."/>
            <person name="Bruce D."/>
            <person name="Goodwin L."/>
            <person name="Ovchinikova G."/>
            <person name="Pati A."/>
            <person name="Mikhailova N."/>
            <person name="Chen A."/>
            <person name="Palaniappan K."/>
            <person name="Land M."/>
            <person name="Hauser L."/>
            <person name="Chang Y.J."/>
            <person name="Jeffries C.D."/>
            <person name="Chain P."/>
            <person name="Rohde M."/>
            <person name="Goker M."/>
            <person name="Bristow J."/>
            <person name="Eisen J.A."/>
            <person name="Markowitz V."/>
            <person name="Hugenholtz P."/>
            <person name="Kyrpides N.C."/>
            <person name="Klenk H.P."/>
            <person name="Lapidus A."/>
        </authorList>
    </citation>
    <scope>NUCLEOTIDE SEQUENCE [LARGE SCALE GENOMIC DNA]</scope>
    <source>
        <strain evidence="3">ATCC 27377 / DSM 6068 / ICPB 4128</strain>
    </source>
</reference>
<dbReference type="KEGG" id="psl:Psta_2590"/>
<evidence type="ECO:0000313" key="3">
    <source>
        <dbReference type="Proteomes" id="UP000001887"/>
    </source>
</evidence>
<feature type="transmembrane region" description="Helical" evidence="1">
    <location>
        <begin position="39"/>
        <end position="57"/>
    </location>
</feature>
<dbReference type="AlphaFoldDB" id="D2R5S7"/>
<keyword evidence="1" id="KW-0472">Membrane</keyword>
<feature type="transmembrane region" description="Helical" evidence="1">
    <location>
        <begin position="6"/>
        <end position="27"/>
    </location>
</feature>
<accession>D2R5S7</accession>
<dbReference type="EMBL" id="CP001848">
    <property type="protein sequence ID" value="ADB17259.1"/>
    <property type="molecule type" value="Genomic_DNA"/>
</dbReference>
<name>D2R5S7_PIRSD</name>
<evidence type="ECO:0000256" key="1">
    <source>
        <dbReference type="SAM" id="Phobius"/>
    </source>
</evidence>
<evidence type="ECO:0000313" key="2">
    <source>
        <dbReference type="EMBL" id="ADB17259.1"/>
    </source>
</evidence>